<organism evidence="1 2">
    <name type="scientific">Acinetobacter bouvetii</name>
    <dbReference type="NCBI Taxonomy" id="202951"/>
    <lineage>
        <taxon>Bacteria</taxon>
        <taxon>Pseudomonadati</taxon>
        <taxon>Pseudomonadota</taxon>
        <taxon>Gammaproteobacteria</taxon>
        <taxon>Moraxellales</taxon>
        <taxon>Moraxellaceae</taxon>
        <taxon>Acinetobacter</taxon>
    </lineage>
</organism>
<evidence type="ECO:0000313" key="1">
    <source>
        <dbReference type="EMBL" id="RZG64957.1"/>
    </source>
</evidence>
<protein>
    <submittedName>
        <fullName evidence="1">Uncharacterized protein</fullName>
    </submittedName>
</protein>
<proteinExistence type="predicted"/>
<dbReference type="Proteomes" id="UP000293483">
    <property type="component" value="Unassembled WGS sequence"/>
</dbReference>
<dbReference type="EMBL" id="SGSU01000019">
    <property type="protein sequence ID" value="RZG64957.1"/>
    <property type="molecule type" value="Genomic_DNA"/>
</dbReference>
<reference evidence="1 2" key="1">
    <citation type="submission" date="2019-02" db="EMBL/GenBank/DDBJ databases">
        <title>The Batch Genome Submission of Acinetobacter spp. strains.</title>
        <authorList>
            <person name="Qin J."/>
            <person name="Hu Y."/>
            <person name="Ye H."/>
            <person name="Wei L."/>
            <person name="Feng Y."/>
            <person name="Zong Z."/>
        </authorList>
    </citation>
    <scope>NUCLEOTIDE SEQUENCE [LARGE SCALE GENOMIC DNA]</scope>
    <source>
        <strain evidence="1 2">WCHABo060081</strain>
    </source>
</reference>
<sequence>MLIKSGQSSEAGCFIAVHPAFRLHSAFDFYKSACHCMCAVCELKSMSTMLFSPVINSVSPPLQHISSVV</sequence>
<evidence type="ECO:0000313" key="2">
    <source>
        <dbReference type="Proteomes" id="UP000293483"/>
    </source>
</evidence>
<accession>A0A4Q7AT15</accession>
<comment type="caution">
    <text evidence="1">The sequence shown here is derived from an EMBL/GenBank/DDBJ whole genome shotgun (WGS) entry which is preliminary data.</text>
</comment>
<dbReference type="AlphaFoldDB" id="A0A4Q7AT15"/>
<gene>
    <name evidence="1" type="ORF">EXE25_15415</name>
</gene>
<name>A0A4Q7AT15_9GAMM</name>